<name>A0A4Y8AUM4_9FLAO</name>
<protein>
    <submittedName>
        <fullName evidence="2">Lysine exporter LysO family protein</fullName>
    </submittedName>
</protein>
<proteinExistence type="predicted"/>
<dbReference type="PANTHER" id="PTHR35804">
    <property type="entry name" value="LYSINE EXPORTER LYSO"/>
    <property type="match status" value="1"/>
</dbReference>
<feature type="transmembrane region" description="Helical" evidence="1">
    <location>
        <begin position="175"/>
        <end position="198"/>
    </location>
</feature>
<keyword evidence="1" id="KW-0812">Transmembrane</keyword>
<sequence length="201" mass="21500">MKNSIIILFMFIVGVVLGLYKFLPDFLIENDFSKYSLYALMFFVGIGIGADGSALSVIRKTKTKIILVPLCVVLGSLFGAAIISFFISEISIIEAMAVAAGFGYYSLSSIFITEISGETLGVIALLSNISREILTLLATPFFVKHFGKLGGIASGGATSMDTCLPIISESTGKEWAIIAVFSGVVLTIIVPFLVPFILTFV</sequence>
<reference evidence="2 3" key="1">
    <citation type="journal article" date="2011" name="J. Microbiol.">
        <title>Gramella jeungdoensis sp. nov., isolated from a solar saltern in Korea.</title>
        <authorList>
            <person name="Joung Y."/>
            <person name="Kim H."/>
            <person name="Jang T."/>
            <person name="Ahn T.S."/>
            <person name="Joh K."/>
        </authorList>
    </citation>
    <scope>NUCLEOTIDE SEQUENCE [LARGE SCALE GENOMIC DNA]</scope>
    <source>
        <strain evidence="2 3">KCTC 23123</strain>
    </source>
</reference>
<dbReference type="Pfam" id="PF03956">
    <property type="entry name" value="Lys_export"/>
    <property type="match status" value="1"/>
</dbReference>
<gene>
    <name evidence="2" type="ORF">E2488_08450</name>
</gene>
<dbReference type="AlphaFoldDB" id="A0A4Y8AUM4"/>
<dbReference type="GO" id="GO:0005886">
    <property type="term" value="C:plasma membrane"/>
    <property type="evidence" value="ECO:0007669"/>
    <property type="project" value="TreeGrafter"/>
</dbReference>
<keyword evidence="1" id="KW-0472">Membrane</keyword>
<evidence type="ECO:0000313" key="2">
    <source>
        <dbReference type="EMBL" id="TEW75527.1"/>
    </source>
</evidence>
<dbReference type="OrthoDB" id="371078at2"/>
<keyword evidence="3" id="KW-1185">Reference proteome</keyword>
<dbReference type="InterPro" id="IPR005642">
    <property type="entry name" value="LysO"/>
</dbReference>
<feature type="transmembrane region" description="Helical" evidence="1">
    <location>
        <begin position="102"/>
        <end position="126"/>
    </location>
</feature>
<evidence type="ECO:0000256" key="1">
    <source>
        <dbReference type="SAM" id="Phobius"/>
    </source>
</evidence>
<feature type="transmembrane region" description="Helical" evidence="1">
    <location>
        <begin position="35"/>
        <end position="58"/>
    </location>
</feature>
<keyword evidence="1" id="KW-1133">Transmembrane helix</keyword>
<organism evidence="2 3">
    <name type="scientific">Gramella jeungdoensis</name>
    <dbReference type="NCBI Taxonomy" id="708091"/>
    <lineage>
        <taxon>Bacteria</taxon>
        <taxon>Pseudomonadati</taxon>
        <taxon>Bacteroidota</taxon>
        <taxon>Flavobacteriia</taxon>
        <taxon>Flavobacteriales</taxon>
        <taxon>Flavobacteriaceae</taxon>
        <taxon>Christiangramia</taxon>
    </lineage>
</organism>
<dbReference type="Proteomes" id="UP000298517">
    <property type="component" value="Unassembled WGS sequence"/>
</dbReference>
<accession>A0A4Y8AUM4</accession>
<dbReference type="PANTHER" id="PTHR35804:SF1">
    <property type="entry name" value="LYSINE EXPORTER LYSO"/>
    <property type="match status" value="1"/>
</dbReference>
<feature type="transmembrane region" description="Helical" evidence="1">
    <location>
        <begin position="5"/>
        <end position="23"/>
    </location>
</feature>
<feature type="transmembrane region" description="Helical" evidence="1">
    <location>
        <begin position="65"/>
        <end position="87"/>
    </location>
</feature>
<comment type="caution">
    <text evidence="2">The sequence shown here is derived from an EMBL/GenBank/DDBJ whole genome shotgun (WGS) entry which is preliminary data.</text>
</comment>
<dbReference type="RefSeq" id="WP_134247896.1">
    <property type="nucleotide sequence ID" value="NZ_SNQI01000002.1"/>
</dbReference>
<dbReference type="GO" id="GO:0015661">
    <property type="term" value="F:L-lysine efflux transmembrane transporter activity"/>
    <property type="evidence" value="ECO:0007669"/>
    <property type="project" value="InterPro"/>
</dbReference>
<dbReference type="EMBL" id="SNQI01000002">
    <property type="protein sequence ID" value="TEW75527.1"/>
    <property type="molecule type" value="Genomic_DNA"/>
</dbReference>
<evidence type="ECO:0000313" key="3">
    <source>
        <dbReference type="Proteomes" id="UP000298517"/>
    </source>
</evidence>